<dbReference type="EMBL" id="JASCZI010183921">
    <property type="protein sequence ID" value="MED6189800.1"/>
    <property type="molecule type" value="Genomic_DNA"/>
</dbReference>
<accession>A0ABU6WZJ3</accession>
<sequence>QICNNILRGDSAGPHGRIPLSPSPWGFRRSPLASSSRVIKTGTRGYGDFCHP</sequence>
<organism evidence="1 2">
    <name type="scientific">Stylosanthes scabra</name>
    <dbReference type="NCBI Taxonomy" id="79078"/>
    <lineage>
        <taxon>Eukaryota</taxon>
        <taxon>Viridiplantae</taxon>
        <taxon>Streptophyta</taxon>
        <taxon>Embryophyta</taxon>
        <taxon>Tracheophyta</taxon>
        <taxon>Spermatophyta</taxon>
        <taxon>Magnoliopsida</taxon>
        <taxon>eudicotyledons</taxon>
        <taxon>Gunneridae</taxon>
        <taxon>Pentapetalae</taxon>
        <taxon>rosids</taxon>
        <taxon>fabids</taxon>
        <taxon>Fabales</taxon>
        <taxon>Fabaceae</taxon>
        <taxon>Papilionoideae</taxon>
        <taxon>50 kb inversion clade</taxon>
        <taxon>dalbergioids sensu lato</taxon>
        <taxon>Dalbergieae</taxon>
        <taxon>Pterocarpus clade</taxon>
        <taxon>Stylosanthes</taxon>
    </lineage>
</organism>
<feature type="non-terminal residue" evidence="1">
    <location>
        <position position="1"/>
    </location>
</feature>
<protein>
    <submittedName>
        <fullName evidence="1">Uncharacterized protein</fullName>
    </submittedName>
</protein>
<evidence type="ECO:0000313" key="1">
    <source>
        <dbReference type="EMBL" id="MED6189800.1"/>
    </source>
</evidence>
<dbReference type="Proteomes" id="UP001341840">
    <property type="component" value="Unassembled WGS sequence"/>
</dbReference>
<comment type="caution">
    <text evidence="1">The sequence shown here is derived from an EMBL/GenBank/DDBJ whole genome shotgun (WGS) entry which is preliminary data.</text>
</comment>
<name>A0ABU6WZJ3_9FABA</name>
<evidence type="ECO:0000313" key="2">
    <source>
        <dbReference type="Proteomes" id="UP001341840"/>
    </source>
</evidence>
<keyword evidence="2" id="KW-1185">Reference proteome</keyword>
<proteinExistence type="predicted"/>
<gene>
    <name evidence="1" type="ORF">PIB30_099565</name>
</gene>
<reference evidence="1 2" key="1">
    <citation type="journal article" date="2023" name="Plants (Basel)">
        <title>Bridging the Gap: Combining Genomics and Transcriptomics Approaches to Understand Stylosanthes scabra, an Orphan Legume from the Brazilian Caatinga.</title>
        <authorList>
            <person name="Ferreira-Neto J.R.C."/>
            <person name="da Silva M.D."/>
            <person name="Binneck E."/>
            <person name="de Melo N.F."/>
            <person name="da Silva R.H."/>
            <person name="de Melo A.L.T.M."/>
            <person name="Pandolfi V."/>
            <person name="Bustamante F.O."/>
            <person name="Brasileiro-Vidal A.C."/>
            <person name="Benko-Iseppon A.M."/>
        </authorList>
    </citation>
    <scope>NUCLEOTIDE SEQUENCE [LARGE SCALE GENOMIC DNA]</scope>
    <source>
        <tissue evidence="1">Leaves</tissue>
    </source>
</reference>